<accession>A0ABS4ZHX1</accession>
<protein>
    <submittedName>
        <fullName evidence="2">Spermidine synthase</fullName>
    </submittedName>
</protein>
<evidence type="ECO:0000256" key="1">
    <source>
        <dbReference type="ARBA" id="ARBA00023115"/>
    </source>
</evidence>
<name>A0ABS4ZHX1_9MICO</name>
<sequence>MITPFEELDWQPTPIGDLMLRRRTEPAVGREVYEVKLGEEYLMSSLFTVAEEELAHLGLVAVRGDNLSVLVGGLGLGYTAVAALRDSRVGALTVIDRLGAVIGWHQRELLPASPELVGDVRTSLVEDDFFAVMRAEPANGQDRYDAILLDVDHSPRHQLDPTHAPLYTADGLRALDRHLAPGGIFALWSDDPPDDDFLTELRTVFDDGTAHVVDFDNPVTDGVSSNTVYVARSRRLGRPYPATFRNRDMPTANTATLAVIRGYR</sequence>
<keyword evidence="3" id="KW-1185">Reference proteome</keyword>
<dbReference type="PANTHER" id="PTHR43317:SF3">
    <property type="entry name" value="BLR2883 PROTEIN"/>
    <property type="match status" value="1"/>
</dbReference>
<organism evidence="2 3">
    <name type="scientific">Microbacterium amylolyticum</name>
    <dbReference type="NCBI Taxonomy" id="936337"/>
    <lineage>
        <taxon>Bacteria</taxon>
        <taxon>Bacillati</taxon>
        <taxon>Actinomycetota</taxon>
        <taxon>Actinomycetes</taxon>
        <taxon>Micrococcales</taxon>
        <taxon>Microbacteriaceae</taxon>
        <taxon>Microbacterium</taxon>
    </lineage>
</organism>
<evidence type="ECO:0000313" key="2">
    <source>
        <dbReference type="EMBL" id="MBP2436613.1"/>
    </source>
</evidence>
<dbReference type="Proteomes" id="UP001519362">
    <property type="component" value="Unassembled WGS sequence"/>
</dbReference>
<dbReference type="SUPFAM" id="SSF53335">
    <property type="entry name" value="S-adenosyl-L-methionine-dependent methyltransferases"/>
    <property type="match status" value="1"/>
</dbReference>
<keyword evidence="1" id="KW-0620">Polyamine biosynthesis</keyword>
<dbReference type="PANTHER" id="PTHR43317">
    <property type="entry name" value="THERMOSPERMINE SYNTHASE ACAULIS5"/>
    <property type="match status" value="1"/>
</dbReference>
<dbReference type="RefSeq" id="WP_241244941.1">
    <property type="nucleotide sequence ID" value="NZ_CP049253.1"/>
</dbReference>
<gene>
    <name evidence="2" type="ORF">JOF34_001199</name>
</gene>
<comment type="caution">
    <text evidence="2">The sequence shown here is derived from an EMBL/GenBank/DDBJ whole genome shotgun (WGS) entry which is preliminary data.</text>
</comment>
<proteinExistence type="predicted"/>
<evidence type="ECO:0000313" key="3">
    <source>
        <dbReference type="Proteomes" id="UP001519362"/>
    </source>
</evidence>
<dbReference type="EMBL" id="JAGIOL010000001">
    <property type="protein sequence ID" value="MBP2436613.1"/>
    <property type="molecule type" value="Genomic_DNA"/>
</dbReference>
<dbReference type="Gene3D" id="3.40.50.150">
    <property type="entry name" value="Vaccinia Virus protein VP39"/>
    <property type="match status" value="1"/>
</dbReference>
<reference evidence="2 3" key="1">
    <citation type="submission" date="2021-03" db="EMBL/GenBank/DDBJ databases">
        <title>Sequencing the genomes of 1000 actinobacteria strains.</title>
        <authorList>
            <person name="Klenk H.-P."/>
        </authorList>
    </citation>
    <scope>NUCLEOTIDE SEQUENCE [LARGE SCALE GENOMIC DNA]</scope>
    <source>
        <strain evidence="2 3">DSM 24221</strain>
    </source>
</reference>
<dbReference type="InterPro" id="IPR029063">
    <property type="entry name" value="SAM-dependent_MTases_sf"/>
</dbReference>